<evidence type="ECO:0000313" key="2">
    <source>
        <dbReference type="Proteomes" id="UP000886653"/>
    </source>
</evidence>
<sequence>MSYLDLAASFLTASKNYSDKAVRVVVRAHRDEKISVNHGPRSTRTSLSENTSDSLVRVIFAGGA</sequence>
<evidence type="ECO:0000313" key="1">
    <source>
        <dbReference type="EMBL" id="KAG0140619.1"/>
    </source>
</evidence>
<proteinExistence type="predicted"/>
<accession>A0A9P6T6P0</accession>
<keyword evidence="2" id="KW-1185">Reference proteome</keyword>
<dbReference type="EMBL" id="MU167431">
    <property type="protein sequence ID" value="KAG0140619.1"/>
    <property type="molecule type" value="Genomic_DNA"/>
</dbReference>
<organism evidence="1 2">
    <name type="scientific">Cronartium quercuum f. sp. fusiforme G11</name>
    <dbReference type="NCBI Taxonomy" id="708437"/>
    <lineage>
        <taxon>Eukaryota</taxon>
        <taxon>Fungi</taxon>
        <taxon>Dikarya</taxon>
        <taxon>Basidiomycota</taxon>
        <taxon>Pucciniomycotina</taxon>
        <taxon>Pucciniomycetes</taxon>
        <taxon>Pucciniales</taxon>
        <taxon>Coleosporiaceae</taxon>
        <taxon>Cronartium</taxon>
    </lineage>
</organism>
<comment type="caution">
    <text evidence="1">The sequence shown here is derived from an EMBL/GenBank/DDBJ whole genome shotgun (WGS) entry which is preliminary data.</text>
</comment>
<dbReference type="AlphaFoldDB" id="A0A9P6T6P0"/>
<reference evidence="1" key="1">
    <citation type="submission" date="2013-11" db="EMBL/GenBank/DDBJ databases">
        <title>Genome sequence of the fusiform rust pathogen reveals effectors for host alternation and coevolution with pine.</title>
        <authorList>
            <consortium name="DOE Joint Genome Institute"/>
            <person name="Smith K."/>
            <person name="Pendleton A."/>
            <person name="Kubisiak T."/>
            <person name="Anderson C."/>
            <person name="Salamov A."/>
            <person name="Aerts A."/>
            <person name="Riley R."/>
            <person name="Clum A."/>
            <person name="Lindquist E."/>
            <person name="Ence D."/>
            <person name="Campbell M."/>
            <person name="Kronenberg Z."/>
            <person name="Feau N."/>
            <person name="Dhillon B."/>
            <person name="Hamelin R."/>
            <person name="Burleigh J."/>
            <person name="Smith J."/>
            <person name="Yandell M."/>
            <person name="Nelson C."/>
            <person name="Grigoriev I."/>
            <person name="Davis J."/>
        </authorList>
    </citation>
    <scope>NUCLEOTIDE SEQUENCE</scope>
    <source>
        <strain evidence="1">G11</strain>
    </source>
</reference>
<gene>
    <name evidence="1" type="ORF">CROQUDRAFT_99878</name>
</gene>
<protein>
    <submittedName>
        <fullName evidence="1">Uncharacterized protein</fullName>
    </submittedName>
</protein>
<dbReference type="Proteomes" id="UP000886653">
    <property type="component" value="Unassembled WGS sequence"/>
</dbReference>
<name>A0A9P6T6P0_9BASI</name>